<accession>A0A928Y6M6</accession>
<sequence>MLGLHEPERGAMVSVIYPENIVFIRLEAPAEHASSMRLVIPVSSVFPFRTCGNPTNVVAYPLPINAFMGPGTLGVSDLFVKKSMETMRPASA</sequence>
<organism evidence="1 2">
    <name type="scientific">candidate division WWE3 bacterium</name>
    <dbReference type="NCBI Taxonomy" id="2053526"/>
    <lineage>
        <taxon>Bacteria</taxon>
        <taxon>Katanobacteria</taxon>
    </lineage>
</organism>
<name>A0A928Y6M6_UNCKA</name>
<comment type="caution">
    <text evidence="1">The sequence shown here is derived from an EMBL/GenBank/DDBJ whole genome shotgun (WGS) entry which is preliminary data.</text>
</comment>
<gene>
    <name evidence="1" type="ORF">HS096_02170</name>
</gene>
<evidence type="ECO:0000313" key="2">
    <source>
        <dbReference type="Proteomes" id="UP000710385"/>
    </source>
</evidence>
<evidence type="ECO:0000313" key="1">
    <source>
        <dbReference type="EMBL" id="MBE7525176.1"/>
    </source>
</evidence>
<reference evidence="1" key="1">
    <citation type="submission" date="2020-05" db="EMBL/GenBank/DDBJ databases">
        <title>High-Quality Genomes of Partial-Nitritation/Anammox System by Hierarchical Clustering Based Hybrid Assembly.</title>
        <authorList>
            <person name="Liu L."/>
            <person name="Wang Y."/>
            <person name="Che Y."/>
            <person name="Chen Y."/>
            <person name="Xia Y."/>
            <person name="Luo R."/>
            <person name="Cheng S.H."/>
            <person name="Zheng C."/>
            <person name="Zhang T."/>
        </authorList>
    </citation>
    <scope>NUCLEOTIDE SEQUENCE</scope>
    <source>
        <strain evidence="1">H1_PAT1</strain>
    </source>
</reference>
<protein>
    <submittedName>
        <fullName evidence="1">Uncharacterized protein</fullName>
    </submittedName>
</protein>
<dbReference type="EMBL" id="JABTTY010000001">
    <property type="protein sequence ID" value="MBE7525176.1"/>
    <property type="molecule type" value="Genomic_DNA"/>
</dbReference>
<dbReference type="Proteomes" id="UP000710385">
    <property type="component" value="Unassembled WGS sequence"/>
</dbReference>
<dbReference type="AlphaFoldDB" id="A0A928Y6M6"/>
<proteinExistence type="predicted"/>